<proteinExistence type="inferred from homology"/>
<evidence type="ECO:0000256" key="2">
    <source>
        <dbReference type="ARBA" id="ARBA00001947"/>
    </source>
</evidence>
<dbReference type="PANTHER" id="PTHR43808">
    <property type="entry name" value="ACETYLORNITHINE DEACETYLASE"/>
    <property type="match status" value="1"/>
</dbReference>
<organism evidence="9 10">
    <name type="scientific">Thermococcus sibiricus</name>
    <dbReference type="NCBI Taxonomy" id="172049"/>
    <lineage>
        <taxon>Archaea</taxon>
        <taxon>Methanobacteriati</taxon>
        <taxon>Methanobacteriota</taxon>
        <taxon>Thermococci</taxon>
        <taxon>Thermococcales</taxon>
        <taxon>Thermococcaceae</taxon>
        <taxon>Thermococcus</taxon>
    </lineage>
</organism>
<dbReference type="AlphaFoldDB" id="A0A124FFA6"/>
<dbReference type="NCBIfam" id="NF010589">
    <property type="entry name" value="PRK13983.1"/>
    <property type="match status" value="1"/>
</dbReference>
<gene>
    <name evidence="9" type="ORF">XD54_1274</name>
</gene>
<dbReference type="InterPro" id="IPR036264">
    <property type="entry name" value="Bact_exopeptidase_dim_dom"/>
</dbReference>
<dbReference type="SUPFAM" id="SSF53187">
    <property type="entry name" value="Zn-dependent exopeptidases"/>
    <property type="match status" value="1"/>
</dbReference>
<evidence type="ECO:0000259" key="8">
    <source>
        <dbReference type="Pfam" id="PF07687"/>
    </source>
</evidence>
<comment type="caution">
    <text evidence="9">The sequence shown here is derived from an EMBL/GenBank/DDBJ whole genome shotgun (WGS) entry which is preliminary data.</text>
</comment>
<evidence type="ECO:0000256" key="5">
    <source>
        <dbReference type="ARBA" id="ARBA00022801"/>
    </source>
</evidence>
<sequence length="420" mass="46750">MEVGVVSEGIEKLRDEMVSVLMELVRIPAISPDSGGEGEYDKAQKLLEIIKDWPFDKVDVYNAPDPRAKNGVRPNILAYYYGEQGEKSPRLWILTHLDVVPPGDLSKWTITKPFEPVVKDGKVYGRGSEDNGQSLVASLYAVKALMNLGIRPKKTIILAFVSDEETGSKHGLEWLMKEHPELFRKDDLVLVPDGGNEEGTFIEIAEKSILWMKIKVKGKQVHASMPGLGLNAHRVAIDYTKALDGLLHKKYNARDELFDPPESTFEPTMGGNPSDAPNIAPGEHEVVFDCRVLPQYKLDEVLSDAQEVAEEIKEKYKKEIDGKVLPEVKVEVLQRLDAPAPTPKDSEIVKLLQKVIKEFRGKDVKIGGIGGGTFAAYFRKLEIPAVVWATLDEMAHQPNEYAKIENMVEDAKIMAALALL</sequence>
<dbReference type="InterPro" id="IPR011650">
    <property type="entry name" value="Peptidase_M20_dimer"/>
</dbReference>
<dbReference type="EMBL" id="LGFD01000023">
    <property type="protein sequence ID" value="KUK17451.1"/>
    <property type="molecule type" value="Genomic_DNA"/>
</dbReference>
<dbReference type="RefSeq" id="WP_015850040.1">
    <property type="nucleotide sequence ID" value="NZ_LGFD01000023.1"/>
</dbReference>
<protein>
    <submittedName>
        <fullName evidence="9">Succinyl-diaminopimelate desuccinylase</fullName>
    </submittedName>
</protein>
<dbReference type="GO" id="GO:0046872">
    <property type="term" value="F:metal ion binding"/>
    <property type="evidence" value="ECO:0007669"/>
    <property type="project" value="UniProtKB-KW"/>
</dbReference>
<keyword evidence="4" id="KW-0479">Metal-binding</keyword>
<evidence type="ECO:0000256" key="3">
    <source>
        <dbReference type="ARBA" id="ARBA00006247"/>
    </source>
</evidence>
<dbReference type="Proteomes" id="UP000053911">
    <property type="component" value="Unassembled WGS sequence"/>
</dbReference>
<comment type="cofactor">
    <cofactor evidence="2">
        <name>Zn(2+)</name>
        <dbReference type="ChEBI" id="CHEBI:29105"/>
    </cofactor>
</comment>
<dbReference type="GeneID" id="8096783"/>
<name>A0A124FFA6_9EURY</name>
<keyword evidence="7" id="KW-0170">Cobalt</keyword>
<dbReference type="InterPro" id="IPR050072">
    <property type="entry name" value="Peptidase_M20A"/>
</dbReference>
<evidence type="ECO:0000256" key="6">
    <source>
        <dbReference type="ARBA" id="ARBA00022833"/>
    </source>
</evidence>
<dbReference type="OMA" id="STFEPTM"/>
<dbReference type="GO" id="GO:0016787">
    <property type="term" value="F:hydrolase activity"/>
    <property type="evidence" value="ECO:0007669"/>
    <property type="project" value="UniProtKB-KW"/>
</dbReference>
<dbReference type="InterPro" id="IPR002933">
    <property type="entry name" value="Peptidase_M20"/>
</dbReference>
<reference evidence="10" key="1">
    <citation type="journal article" date="2015" name="MBio">
        <title>Genome-Resolved Metagenomic Analysis Reveals Roles for Candidate Phyla and Other Microbial Community Members in Biogeochemical Transformations in Oil Reservoirs.</title>
        <authorList>
            <person name="Hu P."/>
            <person name="Tom L."/>
            <person name="Singh A."/>
            <person name="Thomas B.C."/>
            <person name="Baker B.J."/>
            <person name="Piceno Y.M."/>
            <person name="Andersen G.L."/>
            <person name="Banfield J.F."/>
        </authorList>
    </citation>
    <scope>NUCLEOTIDE SEQUENCE [LARGE SCALE GENOMIC DNA]</scope>
</reference>
<dbReference type="Pfam" id="PF01546">
    <property type="entry name" value="Peptidase_M20"/>
    <property type="match status" value="1"/>
</dbReference>
<dbReference type="Gene3D" id="3.30.70.360">
    <property type="match status" value="1"/>
</dbReference>
<dbReference type="Pfam" id="PF07687">
    <property type="entry name" value="M20_dimer"/>
    <property type="match status" value="1"/>
</dbReference>
<dbReference type="Gene3D" id="3.40.630.10">
    <property type="entry name" value="Zn peptidases"/>
    <property type="match status" value="1"/>
</dbReference>
<dbReference type="InterPro" id="IPR010182">
    <property type="entry name" value="ArgE/DapE"/>
</dbReference>
<keyword evidence="5" id="KW-0378">Hydrolase</keyword>
<dbReference type="NCBIfam" id="TIGR01910">
    <property type="entry name" value="DapE-ArgE"/>
    <property type="match status" value="1"/>
</dbReference>
<dbReference type="PATRIC" id="fig|172049.5.peg.99"/>
<accession>A0A124FFA6</accession>
<evidence type="ECO:0000256" key="1">
    <source>
        <dbReference type="ARBA" id="ARBA00001941"/>
    </source>
</evidence>
<feature type="domain" description="Peptidase M20 dimerisation" evidence="8">
    <location>
        <begin position="204"/>
        <end position="316"/>
    </location>
</feature>
<comment type="similarity">
    <text evidence="3">Belongs to the peptidase M20A family.</text>
</comment>
<comment type="cofactor">
    <cofactor evidence="1">
        <name>Co(2+)</name>
        <dbReference type="ChEBI" id="CHEBI:48828"/>
    </cofactor>
</comment>
<evidence type="ECO:0000313" key="9">
    <source>
        <dbReference type="EMBL" id="KUK17451.1"/>
    </source>
</evidence>
<evidence type="ECO:0000256" key="4">
    <source>
        <dbReference type="ARBA" id="ARBA00022723"/>
    </source>
</evidence>
<dbReference type="SUPFAM" id="SSF55031">
    <property type="entry name" value="Bacterial exopeptidase dimerisation domain"/>
    <property type="match status" value="1"/>
</dbReference>
<evidence type="ECO:0000313" key="10">
    <source>
        <dbReference type="Proteomes" id="UP000053911"/>
    </source>
</evidence>
<keyword evidence="6" id="KW-0862">Zinc</keyword>
<dbReference type="PANTHER" id="PTHR43808:SF32">
    <property type="entry name" value="ARGE_DAPE-RELATED DEACYLASE"/>
    <property type="match status" value="1"/>
</dbReference>
<evidence type="ECO:0000256" key="7">
    <source>
        <dbReference type="ARBA" id="ARBA00023285"/>
    </source>
</evidence>